<gene>
    <name evidence="15" type="ORF">KEM10_15695</name>
</gene>
<keyword evidence="16" id="KW-1185">Reference proteome</keyword>
<evidence type="ECO:0000256" key="1">
    <source>
        <dbReference type="ARBA" id="ARBA00004571"/>
    </source>
</evidence>
<organism evidence="15 16">
    <name type="scientific">Carboxylicivirga linearis</name>
    <dbReference type="NCBI Taxonomy" id="1628157"/>
    <lineage>
        <taxon>Bacteria</taxon>
        <taxon>Pseudomonadati</taxon>
        <taxon>Bacteroidota</taxon>
        <taxon>Bacteroidia</taxon>
        <taxon>Marinilabiliales</taxon>
        <taxon>Marinilabiliaceae</taxon>
        <taxon>Carboxylicivirga</taxon>
    </lineage>
</organism>
<comment type="caution">
    <text evidence="15">The sequence shown here is derived from an EMBL/GenBank/DDBJ whole genome shotgun (WGS) entry which is preliminary data.</text>
</comment>
<evidence type="ECO:0000256" key="6">
    <source>
        <dbReference type="ARBA" id="ARBA00023077"/>
    </source>
</evidence>
<sequence>MNFLKRLLTGGLLLSIAFIKPLAQSTDTLIVLTEVNITENRLSNFNAGSTVYQPDQQLLMQKATLGLDEVLQFMSPMNIDAYGVGSSSINARGAGSNRTPILWNGFNLQSIANGGTDISTLPLLFSDNVKMEMGGNSALFGSGAVGGVIYLDNKANYNDAKKSFLTINGGSFGRFNGASGIQYGNKNYSGVLRTYYQQADNDFPFTGDYTSGDETITIDKDLPNANMHQFGVMSNNHFRLQNGQNISVHLWYQDVNKQIAPTIRDLGRGRTSDAEQRDQAFRAAAEWKAPIKNGALTVRSGLFSTETNYQKPSSADTTNTTGLSSINEAELDLNFTQWLKWNLGVNYTYEKAESSSYEGEKGRNRIASFTSFGINNKQSGTFVTLNGRGEKAGDSDFTITGNAGITQNIIGGLSAKAKAGTSYRIPTFNDLYWSSAYQNGNPDLEAETGFNYEAGLHYQQSFSSTHIQVQATWYKNSLENWISWGELEDGSWTVFNQDKAEIKGIELQANASRSFENGSAGFNINYTHQDAVDPDTDNLLPYVPKSKTAAAVFGEYSGLRLIYAHSFVDERYTSSSNSTLMPKYNVGNLSIEKRFEGEVETALTFKVNNIWDENYQTRQHYPMPGRHFLLGIQLSLN</sequence>
<dbReference type="SUPFAM" id="SSF56935">
    <property type="entry name" value="Porins"/>
    <property type="match status" value="1"/>
</dbReference>
<evidence type="ECO:0000256" key="11">
    <source>
        <dbReference type="RuleBase" id="RU003357"/>
    </source>
</evidence>
<evidence type="ECO:0000256" key="9">
    <source>
        <dbReference type="ARBA" id="ARBA00023237"/>
    </source>
</evidence>
<keyword evidence="4 10" id="KW-0812">Transmembrane</keyword>
<keyword evidence="8 15" id="KW-0675">Receptor</keyword>
<keyword evidence="5 12" id="KW-0732">Signal</keyword>
<evidence type="ECO:0000256" key="10">
    <source>
        <dbReference type="PROSITE-ProRule" id="PRU01360"/>
    </source>
</evidence>
<dbReference type="InterPro" id="IPR036942">
    <property type="entry name" value="Beta-barrel_TonB_sf"/>
</dbReference>
<evidence type="ECO:0000256" key="12">
    <source>
        <dbReference type="SAM" id="SignalP"/>
    </source>
</evidence>
<feature type="domain" description="TonB-dependent receptor plug" evidence="14">
    <location>
        <begin position="49"/>
        <end position="148"/>
    </location>
</feature>
<dbReference type="PROSITE" id="PS52016">
    <property type="entry name" value="TONB_DEPENDENT_REC_3"/>
    <property type="match status" value="1"/>
</dbReference>
<evidence type="ECO:0000313" key="16">
    <source>
        <dbReference type="Proteomes" id="UP000708576"/>
    </source>
</evidence>
<evidence type="ECO:0000256" key="7">
    <source>
        <dbReference type="ARBA" id="ARBA00023136"/>
    </source>
</evidence>
<evidence type="ECO:0000259" key="13">
    <source>
        <dbReference type="Pfam" id="PF00593"/>
    </source>
</evidence>
<keyword evidence="6 11" id="KW-0798">TonB box</keyword>
<dbReference type="Proteomes" id="UP000708576">
    <property type="component" value="Unassembled WGS sequence"/>
</dbReference>
<feature type="domain" description="TonB-dependent receptor-like beta-barrel" evidence="13">
    <location>
        <begin position="170"/>
        <end position="610"/>
    </location>
</feature>
<feature type="chain" id="PRO_5046307613" evidence="12">
    <location>
        <begin position="24"/>
        <end position="637"/>
    </location>
</feature>
<accession>A0ABS5JXT2</accession>
<keyword evidence="2 10" id="KW-0813">Transport</keyword>
<keyword evidence="3 10" id="KW-1134">Transmembrane beta strand</keyword>
<comment type="similarity">
    <text evidence="10 11">Belongs to the TonB-dependent receptor family.</text>
</comment>
<reference evidence="15 16" key="1">
    <citation type="journal article" date="2015" name="Int. J. Syst. Evol. Microbiol.">
        <title>Carboxylicivirga linearis sp. nov., isolated from a sea cucumber culture pond.</title>
        <authorList>
            <person name="Wang F.Q."/>
            <person name="Zhou Y.X."/>
            <person name="Lin X.Z."/>
            <person name="Chen G.J."/>
            <person name="Du Z.J."/>
        </authorList>
    </citation>
    <scope>NUCLEOTIDE SEQUENCE [LARGE SCALE GENOMIC DNA]</scope>
    <source>
        <strain evidence="15 16">FB218</strain>
    </source>
</reference>
<evidence type="ECO:0000256" key="8">
    <source>
        <dbReference type="ARBA" id="ARBA00023170"/>
    </source>
</evidence>
<dbReference type="InterPro" id="IPR039426">
    <property type="entry name" value="TonB-dep_rcpt-like"/>
</dbReference>
<keyword evidence="7 10" id="KW-0472">Membrane</keyword>
<evidence type="ECO:0000313" key="15">
    <source>
        <dbReference type="EMBL" id="MBS2099737.1"/>
    </source>
</evidence>
<name>A0ABS5JXT2_9BACT</name>
<proteinExistence type="inferred from homology"/>
<evidence type="ECO:0000256" key="3">
    <source>
        <dbReference type="ARBA" id="ARBA00022452"/>
    </source>
</evidence>
<evidence type="ECO:0000256" key="5">
    <source>
        <dbReference type="ARBA" id="ARBA00022729"/>
    </source>
</evidence>
<dbReference type="Gene3D" id="2.170.130.10">
    <property type="entry name" value="TonB-dependent receptor, plug domain"/>
    <property type="match status" value="1"/>
</dbReference>
<dbReference type="Pfam" id="PF00593">
    <property type="entry name" value="TonB_dep_Rec_b-barrel"/>
    <property type="match status" value="1"/>
</dbReference>
<dbReference type="Pfam" id="PF07715">
    <property type="entry name" value="Plug"/>
    <property type="match status" value="1"/>
</dbReference>
<dbReference type="Gene3D" id="2.40.170.20">
    <property type="entry name" value="TonB-dependent receptor, beta-barrel domain"/>
    <property type="match status" value="1"/>
</dbReference>
<evidence type="ECO:0000256" key="2">
    <source>
        <dbReference type="ARBA" id="ARBA00022448"/>
    </source>
</evidence>
<dbReference type="RefSeq" id="WP_212216980.1">
    <property type="nucleotide sequence ID" value="NZ_JAGUCO010000014.1"/>
</dbReference>
<feature type="signal peptide" evidence="12">
    <location>
        <begin position="1"/>
        <end position="23"/>
    </location>
</feature>
<evidence type="ECO:0000256" key="4">
    <source>
        <dbReference type="ARBA" id="ARBA00022692"/>
    </source>
</evidence>
<dbReference type="InterPro" id="IPR000531">
    <property type="entry name" value="Beta-barrel_TonB"/>
</dbReference>
<evidence type="ECO:0000259" key="14">
    <source>
        <dbReference type="Pfam" id="PF07715"/>
    </source>
</evidence>
<keyword evidence="9 10" id="KW-0998">Cell outer membrane</keyword>
<comment type="subcellular location">
    <subcellularLocation>
        <location evidence="1 10">Cell outer membrane</location>
        <topology evidence="1 10">Multi-pass membrane protein</topology>
    </subcellularLocation>
</comment>
<protein>
    <submittedName>
        <fullName evidence="15">TonB-dependent receptor</fullName>
    </submittedName>
</protein>
<dbReference type="InterPro" id="IPR037066">
    <property type="entry name" value="Plug_dom_sf"/>
</dbReference>
<dbReference type="PANTHER" id="PTHR30069">
    <property type="entry name" value="TONB-DEPENDENT OUTER MEMBRANE RECEPTOR"/>
    <property type="match status" value="1"/>
</dbReference>
<dbReference type="PANTHER" id="PTHR30069:SF29">
    <property type="entry name" value="HEMOGLOBIN AND HEMOGLOBIN-HAPTOGLOBIN-BINDING PROTEIN 1-RELATED"/>
    <property type="match status" value="1"/>
</dbReference>
<dbReference type="EMBL" id="JAGUCO010000014">
    <property type="protein sequence ID" value="MBS2099737.1"/>
    <property type="molecule type" value="Genomic_DNA"/>
</dbReference>
<dbReference type="InterPro" id="IPR012910">
    <property type="entry name" value="Plug_dom"/>
</dbReference>